<reference evidence="2" key="1">
    <citation type="submission" date="2020-06" db="EMBL/GenBank/DDBJ databases">
        <title>A chromosome-scale genome assembly of Talaromyces rugulosus W13939.</title>
        <authorList>
            <person name="Wang B."/>
            <person name="Guo L."/>
            <person name="Ye K."/>
            <person name="Wang L."/>
        </authorList>
    </citation>
    <scope>NUCLEOTIDE SEQUENCE [LARGE SCALE GENOMIC DNA]</scope>
    <source>
        <strain evidence="2">W13939</strain>
    </source>
</reference>
<protein>
    <recommendedName>
        <fullName evidence="3">SnoaL-like domain-containing protein</fullName>
    </recommendedName>
</protein>
<dbReference type="KEGG" id="trg:TRUGW13939_07685"/>
<dbReference type="InterPro" id="IPR032710">
    <property type="entry name" value="NTF2-like_dom_sf"/>
</dbReference>
<evidence type="ECO:0000313" key="2">
    <source>
        <dbReference type="Proteomes" id="UP000509510"/>
    </source>
</evidence>
<dbReference type="SUPFAM" id="SSF54427">
    <property type="entry name" value="NTF2-like"/>
    <property type="match status" value="1"/>
</dbReference>
<keyword evidence="2" id="KW-1185">Reference proteome</keyword>
<dbReference type="Proteomes" id="UP000509510">
    <property type="component" value="Chromosome IV"/>
</dbReference>
<gene>
    <name evidence="1" type="ORF">TRUGW13939_07685</name>
</gene>
<dbReference type="AlphaFoldDB" id="A0A7H8R2D6"/>
<evidence type="ECO:0000313" key="1">
    <source>
        <dbReference type="EMBL" id="QKX60540.1"/>
    </source>
</evidence>
<sequence length="136" mass="15134">MATTPITASFLKETAKSVYIALCNKPRPESLVDLPLFQKHLSPEFKLYHDSKLLPDGGGRDAFLALWSKMASSMPDLHMEIRDAVAEVEDADEGNGRVWLYSKITGLHGGVEKLSVDMMKFEKGVLVEVVDLQRTL</sequence>
<evidence type="ECO:0008006" key="3">
    <source>
        <dbReference type="Google" id="ProtNLM"/>
    </source>
</evidence>
<dbReference type="RefSeq" id="XP_035346716.1">
    <property type="nucleotide sequence ID" value="XM_035490823.1"/>
</dbReference>
<accession>A0A7H8R2D6</accession>
<proteinExistence type="predicted"/>
<dbReference type="EMBL" id="CP055901">
    <property type="protein sequence ID" value="QKX60540.1"/>
    <property type="molecule type" value="Genomic_DNA"/>
</dbReference>
<dbReference type="Gene3D" id="3.10.450.50">
    <property type="match status" value="1"/>
</dbReference>
<organism evidence="1 2">
    <name type="scientific">Talaromyces rugulosus</name>
    <name type="common">Penicillium rugulosum</name>
    <dbReference type="NCBI Taxonomy" id="121627"/>
    <lineage>
        <taxon>Eukaryota</taxon>
        <taxon>Fungi</taxon>
        <taxon>Dikarya</taxon>
        <taxon>Ascomycota</taxon>
        <taxon>Pezizomycotina</taxon>
        <taxon>Eurotiomycetes</taxon>
        <taxon>Eurotiomycetidae</taxon>
        <taxon>Eurotiales</taxon>
        <taxon>Trichocomaceae</taxon>
        <taxon>Talaromyces</taxon>
        <taxon>Talaromyces sect. Islandici</taxon>
    </lineage>
</organism>
<dbReference type="OrthoDB" id="4220976at2759"/>
<name>A0A7H8R2D6_TALRU</name>
<dbReference type="GeneID" id="55995175"/>